<feature type="transmembrane region" description="Helical" evidence="1">
    <location>
        <begin position="12"/>
        <end position="45"/>
    </location>
</feature>
<keyword evidence="1" id="KW-1133">Transmembrane helix</keyword>
<feature type="transmembrane region" description="Helical" evidence="1">
    <location>
        <begin position="126"/>
        <end position="146"/>
    </location>
</feature>
<feature type="transmembrane region" description="Helical" evidence="1">
    <location>
        <begin position="100"/>
        <end position="119"/>
    </location>
</feature>
<gene>
    <name evidence="2" type="ORF">KFNHKPCL_00007</name>
</gene>
<reference evidence="2" key="1">
    <citation type="submission" date="2020-06" db="EMBL/GenBank/DDBJ databases">
        <title>Unique genomic features of the anaerobic methanotrophic archaea.</title>
        <authorList>
            <person name="Chadwick G.L."/>
            <person name="Skennerton C.T."/>
            <person name="Laso-Perez R."/>
            <person name="Leu A.O."/>
            <person name="Speth D.R."/>
            <person name="Yu H."/>
            <person name="Morgan-Lang C."/>
            <person name="Hatzenpichler R."/>
            <person name="Goudeau D."/>
            <person name="Malmstrom R."/>
            <person name="Brazelton W.J."/>
            <person name="Woyke T."/>
            <person name="Hallam S.J."/>
            <person name="Tyson G.W."/>
            <person name="Wegener G."/>
            <person name="Boetius A."/>
            <person name="Orphan V."/>
        </authorList>
    </citation>
    <scope>NUCLEOTIDE SEQUENCE</scope>
</reference>
<evidence type="ECO:0000256" key="1">
    <source>
        <dbReference type="SAM" id="Phobius"/>
    </source>
</evidence>
<sequence length="177" mass="19930">MKKPEILDNYPLWIVILANILILAVYVAGAYIMFALSVITGFLYVAYLVLLELNYFKEGCTCCCYYGKLCAFGKRTIAAMFFKEGDPKKFCERELGFKDFIPQVLVVLIPLIVGTAILISRGFNLLILIAMIYPVFSWFAVNPFLYGKLACLHCKQGSICCPALKFFIKEKGGNTDE</sequence>
<protein>
    <submittedName>
        <fullName evidence="2">Uncharacterized protein</fullName>
    </submittedName>
</protein>
<evidence type="ECO:0000313" key="2">
    <source>
        <dbReference type="EMBL" id="QNO57559.1"/>
    </source>
</evidence>
<organism evidence="2">
    <name type="scientific">Candidatus Methanophaga sp. ANME-1 ERB7</name>
    <dbReference type="NCBI Taxonomy" id="2759913"/>
    <lineage>
        <taxon>Archaea</taxon>
        <taxon>Methanobacteriati</taxon>
        <taxon>Methanobacteriota</taxon>
        <taxon>Stenosarchaea group</taxon>
        <taxon>Methanomicrobia</taxon>
        <taxon>Candidatus Methanophagales</taxon>
        <taxon>Candidatus Methanophagaceae</taxon>
        <taxon>Candidatus Methanophaga</taxon>
    </lineage>
</organism>
<name>A0A7G9ZBC5_9EURY</name>
<keyword evidence="1" id="KW-0812">Transmembrane</keyword>
<dbReference type="AlphaFoldDB" id="A0A7G9ZBC5"/>
<keyword evidence="1" id="KW-0472">Membrane</keyword>
<proteinExistence type="predicted"/>
<dbReference type="EMBL" id="MT631692">
    <property type="protein sequence ID" value="QNO57559.1"/>
    <property type="molecule type" value="Genomic_DNA"/>
</dbReference>
<accession>A0A7G9ZBC5</accession>